<name>M5RYW0_9BACT</name>
<evidence type="ECO:0000313" key="1">
    <source>
        <dbReference type="EMBL" id="EMI24543.1"/>
    </source>
</evidence>
<organism evidence="1 2">
    <name type="scientific">Rhodopirellula europaea SH398</name>
    <dbReference type="NCBI Taxonomy" id="1263868"/>
    <lineage>
        <taxon>Bacteria</taxon>
        <taxon>Pseudomonadati</taxon>
        <taxon>Planctomycetota</taxon>
        <taxon>Planctomycetia</taxon>
        <taxon>Pirellulales</taxon>
        <taxon>Pirellulaceae</taxon>
        <taxon>Rhodopirellula</taxon>
    </lineage>
</organism>
<dbReference type="Proteomes" id="UP000011996">
    <property type="component" value="Unassembled WGS sequence"/>
</dbReference>
<sequence>MRAPSPWNQPSRFEAQFIRKWGGVRSSFRIGAIRRRVSRPRQCEDAPASGTKTTLV</sequence>
<gene>
    <name evidence="1" type="ORF">RESH_04914</name>
</gene>
<accession>M5RYW0</accession>
<comment type="caution">
    <text evidence="1">The sequence shown here is derived from an EMBL/GenBank/DDBJ whole genome shotgun (WGS) entry which is preliminary data.</text>
</comment>
<proteinExistence type="predicted"/>
<dbReference type="AlphaFoldDB" id="M5RYW0"/>
<evidence type="ECO:0000313" key="2">
    <source>
        <dbReference type="Proteomes" id="UP000011996"/>
    </source>
</evidence>
<protein>
    <submittedName>
        <fullName evidence="1">Uncharacterized protein</fullName>
    </submittedName>
</protein>
<reference evidence="1 2" key="1">
    <citation type="journal article" date="2013" name="Mar. Genomics">
        <title>Expression of sulfatases in Rhodopirellula baltica and the diversity of sulfatases in the genus Rhodopirellula.</title>
        <authorList>
            <person name="Wegner C.E."/>
            <person name="Richter-Heitmann T."/>
            <person name="Klindworth A."/>
            <person name="Klockow C."/>
            <person name="Richter M."/>
            <person name="Achstetter T."/>
            <person name="Glockner F.O."/>
            <person name="Harder J."/>
        </authorList>
    </citation>
    <scope>NUCLEOTIDE SEQUENCE [LARGE SCALE GENOMIC DNA]</scope>
    <source>
        <strain evidence="1 2">SH398</strain>
    </source>
</reference>
<dbReference type="EMBL" id="ANOF01000155">
    <property type="protein sequence ID" value="EMI24543.1"/>
    <property type="molecule type" value="Genomic_DNA"/>
</dbReference>